<evidence type="ECO:0000256" key="1">
    <source>
        <dbReference type="ARBA" id="ARBA00000085"/>
    </source>
</evidence>
<feature type="domain" description="Response regulatory" evidence="7">
    <location>
        <begin position="586"/>
        <end position="701"/>
    </location>
</feature>
<feature type="domain" description="Histidine kinase" evidence="6">
    <location>
        <begin position="340"/>
        <end position="565"/>
    </location>
</feature>
<reference evidence="9 10" key="1">
    <citation type="submission" date="2016-01" db="EMBL/GenBank/DDBJ databases">
        <title>Complete genome and mega plasmid sequence of Sphingomonas panacis DCY99 elicits systemic resistance in rice to Xanthomonas oryzae.</title>
        <authorList>
            <person name="Kim Y.J."/>
            <person name="Yang D.C."/>
            <person name="Sing P."/>
        </authorList>
    </citation>
    <scope>NUCLEOTIDE SEQUENCE [LARGE SCALE GENOMIC DNA]</scope>
    <source>
        <strain evidence="9 10">DCY99</strain>
    </source>
</reference>
<dbReference type="PROSITE" id="PS50109">
    <property type="entry name" value="HIS_KIN"/>
    <property type="match status" value="1"/>
</dbReference>
<dbReference type="InterPro" id="IPR000014">
    <property type="entry name" value="PAS"/>
</dbReference>
<evidence type="ECO:0000259" key="7">
    <source>
        <dbReference type="PROSITE" id="PS50110"/>
    </source>
</evidence>
<dbReference type="Gene3D" id="1.10.287.130">
    <property type="match status" value="1"/>
</dbReference>
<dbReference type="Pfam" id="PF08447">
    <property type="entry name" value="PAS_3"/>
    <property type="match status" value="1"/>
</dbReference>
<dbReference type="InterPro" id="IPR011006">
    <property type="entry name" value="CheY-like_superfamily"/>
</dbReference>
<dbReference type="Pfam" id="PF00072">
    <property type="entry name" value="Response_reg"/>
    <property type="match status" value="1"/>
</dbReference>
<comment type="catalytic activity">
    <reaction evidence="1">
        <text>ATP + protein L-histidine = ADP + protein N-phospho-L-histidine.</text>
        <dbReference type="EC" id="2.7.13.3"/>
    </reaction>
</comment>
<dbReference type="PRINTS" id="PR00344">
    <property type="entry name" value="BCTRLSENSOR"/>
</dbReference>
<dbReference type="SUPFAM" id="SSF55785">
    <property type="entry name" value="PYP-like sensor domain (PAS domain)"/>
    <property type="match status" value="1"/>
</dbReference>
<dbReference type="CDD" id="cd00130">
    <property type="entry name" value="PAS"/>
    <property type="match status" value="1"/>
</dbReference>
<dbReference type="EMBL" id="CP014168">
    <property type="protein sequence ID" value="AOH84422.1"/>
    <property type="molecule type" value="Genomic_DNA"/>
</dbReference>
<dbReference type="NCBIfam" id="TIGR00229">
    <property type="entry name" value="sensory_box"/>
    <property type="match status" value="1"/>
</dbReference>
<evidence type="ECO:0000313" key="10">
    <source>
        <dbReference type="Proteomes" id="UP000094256"/>
    </source>
</evidence>
<evidence type="ECO:0000256" key="4">
    <source>
        <dbReference type="PROSITE-ProRule" id="PRU00169"/>
    </source>
</evidence>
<sequence>MSHRRAPLGHRVLVSAPYGRDAASVSALLAAQGYDACICASVGELASALDDRTGVVLVTEEALRGGLEPLQAALDGQPAWSDIPFILLASRRDIEGRSSERARLRIAESLSNTIVLERPIGTASLLSAVGSAMRSRQRQFDMRDRLHDLAKNEERLRLATSAADIGTWEYDPGNDVLIYDARCKALFGLPADAEVTYRDSFVAGLHEEDRERALTAVEQSLDPDGDGHYNIEYRTIGLQDKVTRWINARGRTIRDAAGRLRFLGTVVDISARKQAEAALAESQAALRREGEQLDQLNRTLEQKVAERTAELEAEMASRSRVEAALRQSQKMEAVGQLTGGIAHDFNNMLTGVIGAMDIMKRRLASGRTDDLERFMDAAATSAQRAAALTARLLAFSRRQSLDTKPTDINALAQSLDDLLRRSIRENIALDFALAPDLPLAMTDANQFESAILNLTINARDAMPEGGQLTIETHAIEFDTAYTAVKPDIEPGRYVMIGVSDTGVGMTPEVLEKVFEPFFSTKPTGQGTGLGLSMVYGFARQSGGQVRIHSRPGQGTSVKIYLPIAEQAPVAEGLKAPPLVIDGHGQTVLLVEDDQSVRLLVRDVLEELRYHTIEASDADAALPILQSDQHIDLMVSDVGLPGMNGRQLAEVARAHRPDLPILFVTGYAENAAIRSGFLGTNMAMITKPFAIEALSAKIAEMVAS</sequence>
<dbReference type="GO" id="GO:0000155">
    <property type="term" value="F:phosphorelay sensor kinase activity"/>
    <property type="evidence" value="ECO:0007669"/>
    <property type="project" value="InterPro"/>
</dbReference>
<dbReference type="SUPFAM" id="SSF47384">
    <property type="entry name" value="Homodimeric domain of signal transducing histidine kinase"/>
    <property type="match status" value="1"/>
</dbReference>
<dbReference type="Gene3D" id="2.10.70.100">
    <property type="match status" value="1"/>
</dbReference>
<proteinExistence type="predicted"/>
<dbReference type="InterPro" id="IPR004358">
    <property type="entry name" value="Sig_transdc_His_kin-like_C"/>
</dbReference>
<dbReference type="SMART" id="SM00091">
    <property type="entry name" value="PAS"/>
    <property type="match status" value="1"/>
</dbReference>
<dbReference type="Gene3D" id="3.40.50.2300">
    <property type="match status" value="1"/>
</dbReference>
<dbReference type="InterPro" id="IPR003661">
    <property type="entry name" value="HisK_dim/P_dom"/>
</dbReference>
<dbReference type="InterPro" id="IPR005467">
    <property type="entry name" value="His_kinase_dom"/>
</dbReference>
<name>A0A1B3ZAH3_9SPHN</name>
<feature type="coiled-coil region" evidence="5">
    <location>
        <begin position="272"/>
        <end position="306"/>
    </location>
</feature>
<dbReference type="SMART" id="SM00387">
    <property type="entry name" value="HATPase_c"/>
    <property type="match status" value="1"/>
</dbReference>
<dbReference type="PANTHER" id="PTHR43065">
    <property type="entry name" value="SENSOR HISTIDINE KINASE"/>
    <property type="match status" value="1"/>
</dbReference>
<dbReference type="Gene3D" id="3.30.450.20">
    <property type="entry name" value="PAS domain"/>
    <property type="match status" value="1"/>
</dbReference>
<dbReference type="InterPro" id="IPR001789">
    <property type="entry name" value="Sig_transdc_resp-reg_receiver"/>
</dbReference>
<dbReference type="Pfam" id="PF02518">
    <property type="entry name" value="HATPase_c"/>
    <property type="match status" value="1"/>
</dbReference>
<evidence type="ECO:0000256" key="5">
    <source>
        <dbReference type="SAM" id="Coils"/>
    </source>
</evidence>
<dbReference type="STRING" id="1560345.AWL63_11035"/>
<keyword evidence="5" id="KW-0175">Coiled coil</keyword>
<dbReference type="SUPFAM" id="SSF55874">
    <property type="entry name" value="ATPase domain of HSP90 chaperone/DNA topoisomerase II/histidine kinase"/>
    <property type="match status" value="1"/>
</dbReference>
<dbReference type="InterPro" id="IPR036890">
    <property type="entry name" value="HATPase_C_sf"/>
</dbReference>
<keyword evidence="9" id="KW-0418">Kinase</keyword>
<evidence type="ECO:0000313" key="9">
    <source>
        <dbReference type="EMBL" id="AOH84422.1"/>
    </source>
</evidence>
<dbReference type="PROSITE" id="PS50113">
    <property type="entry name" value="PAC"/>
    <property type="match status" value="1"/>
</dbReference>
<evidence type="ECO:0000256" key="3">
    <source>
        <dbReference type="ARBA" id="ARBA00022553"/>
    </source>
</evidence>
<dbReference type="InterPro" id="IPR000700">
    <property type="entry name" value="PAS-assoc_C"/>
</dbReference>
<protein>
    <recommendedName>
        <fullName evidence="2">histidine kinase</fullName>
        <ecNumber evidence="2">2.7.13.3</ecNumber>
    </recommendedName>
</protein>
<keyword evidence="3 4" id="KW-0597">Phosphoprotein</keyword>
<dbReference type="Gene3D" id="3.30.565.10">
    <property type="entry name" value="Histidine kinase-like ATPase, C-terminal domain"/>
    <property type="match status" value="1"/>
</dbReference>
<dbReference type="OrthoDB" id="9796100at2"/>
<dbReference type="InterPro" id="IPR036097">
    <property type="entry name" value="HisK_dim/P_sf"/>
</dbReference>
<dbReference type="InterPro" id="IPR003594">
    <property type="entry name" value="HATPase_dom"/>
</dbReference>
<dbReference type="SMART" id="SM00388">
    <property type="entry name" value="HisKA"/>
    <property type="match status" value="1"/>
</dbReference>
<accession>A0A1B3ZAH3</accession>
<feature type="domain" description="PAC" evidence="8">
    <location>
        <begin position="229"/>
        <end position="281"/>
    </location>
</feature>
<dbReference type="EC" id="2.7.13.3" evidence="2"/>
<dbReference type="PANTHER" id="PTHR43065:SF42">
    <property type="entry name" value="TWO-COMPONENT SENSOR PPRA"/>
    <property type="match status" value="1"/>
</dbReference>
<dbReference type="Proteomes" id="UP000094256">
    <property type="component" value="Chromosome"/>
</dbReference>
<evidence type="ECO:0000259" key="8">
    <source>
        <dbReference type="PROSITE" id="PS50113"/>
    </source>
</evidence>
<dbReference type="InterPro" id="IPR035965">
    <property type="entry name" value="PAS-like_dom_sf"/>
</dbReference>
<dbReference type="RefSeq" id="WP_069204980.1">
    <property type="nucleotide sequence ID" value="NZ_CP014168.1"/>
</dbReference>
<dbReference type="AlphaFoldDB" id="A0A1B3ZAH3"/>
<dbReference type="PROSITE" id="PS50110">
    <property type="entry name" value="RESPONSE_REGULATORY"/>
    <property type="match status" value="1"/>
</dbReference>
<keyword evidence="9" id="KW-0808">Transferase</keyword>
<gene>
    <name evidence="9" type="ORF">AWL63_11035</name>
</gene>
<keyword evidence="10" id="KW-1185">Reference proteome</keyword>
<organism evidence="9 10">
    <name type="scientific">Sphingomonas panacis</name>
    <dbReference type="NCBI Taxonomy" id="1560345"/>
    <lineage>
        <taxon>Bacteria</taxon>
        <taxon>Pseudomonadati</taxon>
        <taxon>Pseudomonadota</taxon>
        <taxon>Alphaproteobacteria</taxon>
        <taxon>Sphingomonadales</taxon>
        <taxon>Sphingomonadaceae</taxon>
        <taxon>Sphingomonas</taxon>
    </lineage>
</organism>
<dbReference type="InterPro" id="IPR013655">
    <property type="entry name" value="PAS_fold_3"/>
</dbReference>
<dbReference type="KEGG" id="span:AWL63_11035"/>
<dbReference type="SMART" id="SM00448">
    <property type="entry name" value="REC"/>
    <property type="match status" value="1"/>
</dbReference>
<dbReference type="Pfam" id="PF00512">
    <property type="entry name" value="HisKA"/>
    <property type="match status" value="1"/>
</dbReference>
<evidence type="ECO:0000259" key="6">
    <source>
        <dbReference type="PROSITE" id="PS50109"/>
    </source>
</evidence>
<feature type="modified residue" description="4-aspartylphosphate" evidence="4">
    <location>
        <position position="636"/>
    </location>
</feature>
<dbReference type="SUPFAM" id="SSF52172">
    <property type="entry name" value="CheY-like"/>
    <property type="match status" value="1"/>
</dbReference>
<evidence type="ECO:0000256" key="2">
    <source>
        <dbReference type="ARBA" id="ARBA00012438"/>
    </source>
</evidence>